<dbReference type="EMBL" id="CP003169">
    <property type="protein sequence ID" value="AEV72461.1"/>
    <property type="molecule type" value="Genomic_DNA"/>
</dbReference>
<evidence type="ECO:0000313" key="3">
    <source>
        <dbReference type="EMBL" id="AEV72461.1"/>
    </source>
</evidence>
<reference evidence="3 4" key="1">
    <citation type="submission" date="2011-12" db="EMBL/GenBank/DDBJ databases">
        <title>Complete sequence of Mycobacterium rhodesiae NBB3.</title>
        <authorList>
            <consortium name="US DOE Joint Genome Institute"/>
            <person name="Lucas S."/>
            <person name="Han J."/>
            <person name="Lapidus A."/>
            <person name="Cheng J.-F."/>
            <person name="Goodwin L."/>
            <person name="Pitluck S."/>
            <person name="Peters L."/>
            <person name="Mikhailova N."/>
            <person name="Gu W."/>
            <person name="Detter J.C."/>
            <person name="Han C."/>
            <person name="Tapia R."/>
            <person name="Land M."/>
            <person name="Hauser L."/>
            <person name="Kyrpides N."/>
            <person name="Ivanova N."/>
            <person name="Pagani I."/>
            <person name="Mattes T."/>
            <person name="Holmes A."/>
            <person name="Rutledge P."/>
            <person name="Paulsen I."/>
            <person name="Coleman N."/>
            <person name="Woyke T."/>
        </authorList>
    </citation>
    <scope>NUCLEOTIDE SEQUENCE [LARGE SCALE GENOMIC DNA]</scope>
    <source>
        <strain evidence="3 4">NBB3</strain>
    </source>
</reference>
<proteinExistence type="predicted"/>
<protein>
    <submittedName>
        <fullName evidence="3">Metal-dependent hydrolase, beta-lactamase superfamily II</fullName>
    </submittedName>
</protein>
<dbReference type="RefSeq" id="WP_014210275.1">
    <property type="nucleotide sequence ID" value="NC_016604.1"/>
</dbReference>
<dbReference type="KEGG" id="mrh:MycrhN_1853"/>
<dbReference type="Pfam" id="PF00753">
    <property type="entry name" value="Lactamase_B"/>
    <property type="match status" value="1"/>
</dbReference>
<evidence type="ECO:0000313" key="4">
    <source>
        <dbReference type="Proteomes" id="UP000005442"/>
    </source>
</evidence>
<keyword evidence="4" id="KW-1185">Reference proteome</keyword>
<dbReference type="PANTHER" id="PTHR13754:SF13">
    <property type="entry name" value="METALLO-BETA-LACTAMASE SUPERFAMILY PROTEIN (AFU_ORTHOLOGUE AFUA_3G07630)"/>
    <property type="match status" value="1"/>
</dbReference>
<dbReference type="InterPro" id="IPR001279">
    <property type="entry name" value="Metallo-B-lactamas"/>
</dbReference>
<dbReference type="InterPro" id="IPR052926">
    <property type="entry name" value="Metallo-beta-lactamase_dom"/>
</dbReference>
<feature type="region of interest" description="Disordered" evidence="1">
    <location>
        <begin position="1"/>
        <end position="21"/>
    </location>
</feature>
<dbReference type="PATRIC" id="fig|710685.3.peg.1861"/>
<gene>
    <name evidence="3" type="ordered locus">MycrhN_1853</name>
</gene>
<dbReference type="GO" id="GO:0016787">
    <property type="term" value="F:hydrolase activity"/>
    <property type="evidence" value="ECO:0007669"/>
    <property type="project" value="UniProtKB-KW"/>
</dbReference>
<dbReference type="STRING" id="710685.MycrhN_1853"/>
<dbReference type="Gene3D" id="3.60.15.10">
    <property type="entry name" value="Ribonuclease Z/Hydroxyacylglutathione hydrolase-like"/>
    <property type="match status" value="1"/>
</dbReference>
<dbReference type="AlphaFoldDB" id="G8RMG4"/>
<dbReference type="HOGENOM" id="CLU_036012_2_0_11"/>
<dbReference type="SUPFAM" id="SSF56281">
    <property type="entry name" value="Metallo-hydrolase/oxidoreductase"/>
    <property type="match status" value="1"/>
</dbReference>
<dbReference type="CDD" id="cd07713">
    <property type="entry name" value="DHPS-like_MBL-fold"/>
    <property type="match status" value="1"/>
</dbReference>
<dbReference type="InterPro" id="IPR041712">
    <property type="entry name" value="DHPS-like_MBL-fold"/>
</dbReference>
<organism evidence="3 4">
    <name type="scientific">Mycolicibacterium rhodesiae (strain NBB3)</name>
    <name type="common">Mycobacterium rhodesiae</name>
    <dbReference type="NCBI Taxonomy" id="710685"/>
    <lineage>
        <taxon>Bacteria</taxon>
        <taxon>Bacillati</taxon>
        <taxon>Actinomycetota</taxon>
        <taxon>Actinomycetes</taxon>
        <taxon>Mycobacteriales</taxon>
        <taxon>Mycobacteriaceae</taxon>
        <taxon>Mycolicibacterium</taxon>
    </lineage>
</organism>
<accession>G8RMG4</accession>
<dbReference type="PANTHER" id="PTHR13754">
    <property type="entry name" value="METALLO-BETA-LACTAMASE SUPERFAMILY PROTEIN"/>
    <property type="match status" value="1"/>
</dbReference>
<name>G8RMG4_MYCRN</name>
<sequence length="354" mass="37567">MCDDGGTAAEALASTPRRADGAAVDPIALEPVDELTITTLVDNSYDALMGDIGPARRRGMGTVSPVDAPQFEGGRTSPGLIAEHGFSALVTTRCESRTHTVLFDTGISPDGMATNFSRMDLDASAIEAVVLSHGHPDHDGGFPGLARLRGRSGLPLAVHPLVFSRRRFALPNAPAMELPTLSRSAIEAEGFEVIERRQPSLLLDGSVLITGEVDRTTEFERGLPSHEAWRDGRWEPDPLLLDEQALVVHVRGRGLVVLTGCGHAGAVNIARHALRLTGVDRLHALLGGFHLTGAVFEPIIEPTVDAFLDLSPDVLVPAHCTGWKAQHRLAAALPDAFVPNAVGTSYTFAESTAA</sequence>
<keyword evidence="3" id="KW-0378">Hydrolase</keyword>
<dbReference type="GO" id="GO:0016740">
    <property type="term" value="F:transferase activity"/>
    <property type="evidence" value="ECO:0007669"/>
    <property type="project" value="TreeGrafter"/>
</dbReference>
<dbReference type="Proteomes" id="UP000005442">
    <property type="component" value="Chromosome"/>
</dbReference>
<dbReference type="OrthoDB" id="2971563at2"/>
<feature type="domain" description="Metallo-beta-lactamase" evidence="2">
    <location>
        <begin position="96"/>
        <end position="148"/>
    </location>
</feature>
<dbReference type="eggNOG" id="COG1237">
    <property type="taxonomic scope" value="Bacteria"/>
</dbReference>
<evidence type="ECO:0000259" key="2">
    <source>
        <dbReference type="Pfam" id="PF00753"/>
    </source>
</evidence>
<evidence type="ECO:0000256" key="1">
    <source>
        <dbReference type="SAM" id="MobiDB-lite"/>
    </source>
</evidence>
<dbReference type="InterPro" id="IPR036866">
    <property type="entry name" value="RibonucZ/Hydroxyglut_hydro"/>
</dbReference>